<organism evidence="1">
    <name type="scientific">bioreactor metagenome</name>
    <dbReference type="NCBI Taxonomy" id="1076179"/>
    <lineage>
        <taxon>unclassified sequences</taxon>
        <taxon>metagenomes</taxon>
        <taxon>ecological metagenomes</taxon>
    </lineage>
</organism>
<gene>
    <name evidence="1" type="ORF">SDC9_130314</name>
</gene>
<protein>
    <submittedName>
        <fullName evidence="1">Uncharacterized protein</fullName>
    </submittedName>
</protein>
<reference evidence="1" key="1">
    <citation type="submission" date="2019-08" db="EMBL/GenBank/DDBJ databases">
        <authorList>
            <person name="Kucharzyk K."/>
            <person name="Murdoch R.W."/>
            <person name="Higgins S."/>
            <person name="Loffler F."/>
        </authorList>
    </citation>
    <scope>NUCLEOTIDE SEQUENCE</scope>
</reference>
<accession>A0A645D259</accession>
<name>A0A645D259_9ZZZZ</name>
<evidence type="ECO:0000313" key="1">
    <source>
        <dbReference type="EMBL" id="MPM83251.1"/>
    </source>
</evidence>
<comment type="caution">
    <text evidence="1">The sequence shown here is derived from an EMBL/GenBank/DDBJ whole genome shotgun (WGS) entry which is preliminary data.</text>
</comment>
<proteinExistence type="predicted"/>
<dbReference type="EMBL" id="VSSQ01032094">
    <property type="protein sequence ID" value="MPM83251.1"/>
    <property type="molecule type" value="Genomic_DNA"/>
</dbReference>
<dbReference type="AlphaFoldDB" id="A0A645D259"/>
<sequence length="275" mass="29177">MRHRRAHIVQNAQEAVLAVAAPHRAQHRVGAGLQGHVQARHHIVGLGHRLDHVVGERRRMRAGEPDAFQTVDLPDRAQQLREGGTVTELDAVGVDVLAEQGDLLDPLVDQHRDLAQDLARPAVGLLAAQAGDDTEGAGVVAADADRHPGGIGRVAAGRQVGREGLQGFLDLDLRLLGDSGAFQQHRQRTDVVGAKDHVHPGRLRGDEIAVLLSHAATDGDLHARAFTLDARHVPEVSVETVVGVLSHGAGVEDDHIGVGEFARGLGCGNQTGLFE</sequence>